<accession>A0A0P1G5Q8</accession>
<dbReference type="InterPro" id="IPR006665">
    <property type="entry name" value="OmpA-like"/>
</dbReference>
<keyword evidence="5" id="KW-0282">Flagellum</keyword>
<dbReference type="AlphaFoldDB" id="A0A0P1G5Q8"/>
<feature type="signal peptide" evidence="3">
    <location>
        <begin position="1"/>
        <end position="24"/>
    </location>
</feature>
<evidence type="ECO:0000313" key="6">
    <source>
        <dbReference type="Proteomes" id="UP000054935"/>
    </source>
</evidence>
<feature type="compositionally biased region" description="Low complexity" evidence="2">
    <location>
        <begin position="193"/>
        <end position="240"/>
    </location>
</feature>
<evidence type="ECO:0000313" key="5">
    <source>
        <dbReference type="EMBL" id="CUH77034.1"/>
    </source>
</evidence>
<reference evidence="5 6" key="1">
    <citation type="submission" date="2015-09" db="EMBL/GenBank/DDBJ databases">
        <authorList>
            <consortium name="Swine Surveillance"/>
        </authorList>
    </citation>
    <scope>NUCLEOTIDE SEQUENCE [LARGE SCALE GENOMIC DNA]</scope>
    <source>
        <strain evidence="5 6">CECT 7648</strain>
    </source>
</reference>
<gene>
    <name evidence="5" type="ORF">TRN7648_01259</name>
</gene>
<dbReference type="STRING" id="441103.TRN7648_01259"/>
<feature type="chain" id="PRO_5006063093" evidence="3">
    <location>
        <begin position="25"/>
        <end position="573"/>
    </location>
</feature>
<keyword evidence="5" id="KW-0969">Cilium</keyword>
<keyword evidence="1" id="KW-0472">Membrane</keyword>
<dbReference type="GO" id="GO:0016020">
    <property type="term" value="C:membrane"/>
    <property type="evidence" value="ECO:0007669"/>
    <property type="project" value="UniProtKB-UniRule"/>
</dbReference>
<evidence type="ECO:0000259" key="4">
    <source>
        <dbReference type="PROSITE" id="PS51123"/>
    </source>
</evidence>
<dbReference type="Gene3D" id="3.30.1330.60">
    <property type="entry name" value="OmpA-like domain"/>
    <property type="match status" value="1"/>
</dbReference>
<dbReference type="RefSeq" id="WP_058246781.1">
    <property type="nucleotide sequence ID" value="NZ_CYSE01000002.1"/>
</dbReference>
<sequence length="573" mass="60575">MKQILMATVSASVLALSLPQQSLAQNANANINAQINANANAKGARDLADLLALAARADPARVTERLQQLSQACEDGGTLPNLPAGVDCAVVDLLLTDEALRAQVLENPEMIDQVIEQANIAPTPAEGAPVEDPAEVAEAPAAEAPADVAEAPAETAEPVESEDLAAALAEAEAKADAEAQAAADPAPVEPEAPEVIAAPQEEPAPQDPPQMDAQAQADAVAAQDDAPAAAAAADADAQAEVSEETVADADVRRSDQDFDTDVMAQAPANEPAADGGNGDDSLRDFKTAALIGLGAVALNEILNADDKVVSNSGDRVVVEDGNGQYRVLRNDDVLLRRPGAEVQTYSYDDGSTRTVITYNDGTTVETVRANDGRVLRRTRTLQDGTEVVLFDDTQAQQEVVVNDLPQTTDRNTVNYRTVEVDNLEAALAAQETAKIDRTFSLNQIRNIDAVRQLVPEISVDTINFATDSAAIRPDEAEELATLGNAMRDLIDKNPGEVFLIEGHTDAVGGYGYNLALSDRRAESVALALTEYFAVPPENMVLQGYGESDLLVQTQSDERANRRAAIRRITPLLQ</sequence>
<keyword evidence="6" id="KW-1185">Reference proteome</keyword>
<dbReference type="EMBL" id="CYSE01000002">
    <property type="protein sequence ID" value="CUH77034.1"/>
    <property type="molecule type" value="Genomic_DNA"/>
</dbReference>
<proteinExistence type="predicted"/>
<dbReference type="PANTHER" id="PTHR30329">
    <property type="entry name" value="STATOR ELEMENT OF FLAGELLAR MOTOR COMPLEX"/>
    <property type="match status" value="1"/>
</dbReference>
<dbReference type="OrthoDB" id="9792021at2"/>
<name>A0A0P1G5Q8_9RHOB</name>
<keyword evidence="3" id="KW-0732">Signal</keyword>
<dbReference type="SUPFAM" id="SSF103088">
    <property type="entry name" value="OmpA-like"/>
    <property type="match status" value="1"/>
</dbReference>
<dbReference type="PANTHER" id="PTHR30329:SF21">
    <property type="entry name" value="LIPOPROTEIN YIAD-RELATED"/>
    <property type="match status" value="1"/>
</dbReference>
<feature type="region of interest" description="Disordered" evidence="2">
    <location>
        <begin position="123"/>
        <end position="253"/>
    </location>
</feature>
<feature type="domain" description="OmpA-like" evidence="4">
    <location>
        <begin position="451"/>
        <end position="573"/>
    </location>
</feature>
<dbReference type="CDD" id="cd07185">
    <property type="entry name" value="OmpA_C-like"/>
    <property type="match status" value="1"/>
</dbReference>
<evidence type="ECO:0000256" key="1">
    <source>
        <dbReference type="PROSITE-ProRule" id="PRU00473"/>
    </source>
</evidence>
<keyword evidence="5" id="KW-0966">Cell projection</keyword>
<dbReference type="Pfam" id="PF00691">
    <property type="entry name" value="OmpA"/>
    <property type="match status" value="1"/>
</dbReference>
<protein>
    <submittedName>
        <fullName evidence="5">Flagellar motor protein MotB</fullName>
    </submittedName>
</protein>
<evidence type="ECO:0000256" key="3">
    <source>
        <dbReference type="SAM" id="SignalP"/>
    </source>
</evidence>
<evidence type="ECO:0000256" key="2">
    <source>
        <dbReference type="SAM" id="MobiDB-lite"/>
    </source>
</evidence>
<feature type="compositionally biased region" description="Low complexity" evidence="2">
    <location>
        <begin position="124"/>
        <end position="156"/>
    </location>
</feature>
<organism evidence="5 6">
    <name type="scientific">Tropicibacter naphthalenivorans</name>
    <dbReference type="NCBI Taxonomy" id="441103"/>
    <lineage>
        <taxon>Bacteria</taxon>
        <taxon>Pseudomonadati</taxon>
        <taxon>Pseudomonadota</taxon>
        <taxon>Alphaproteobacteria</taxon>
        <taxon>Rhodobacterales</taxon>
        <taxon>Roseobacteraceae</taxon>
        <taxon>Tropicibacter</taxon>
    </lineage>
</organism>
<dbReference type="Proteomes" id="UP000054935">
    <property type="component" value="Unassembled WGS sequence"/>
</dbReference>
<dbReference type="InterPro" id="IPR050330">
    <property type="entry name" value="Bact_OuterMem_StrucFunc"/>
</dbReference>
<dbReference type="InterPro" id="IPR036737">
    <property type="entry name" value="OmpA-like_sf"/>
</dbReference>
<dbReference type="PROSITE" id="PS51123">
    <property type="entry name" value="OMPA_2"/>
    <property type="match status" value="1"/>
</dbReference>